<dbReference type="Proteomes" id="UP000028486">
    <property type="component" value="Chromosome"/>
</dbReference>
<keyword evidence="12" id="KW-0472">Membrane</keyword>
<dbReference type="EC" id="2.7.13.3" evidence="2"/>
<gene>
    <name evidence="15" type="ORF">CIG1485E_1294</name>
</gene>
<dbReference type="SMART" id="SM00388">
    <property type="entry name" value="HisKA"/>
    <property type="match status" value="1"/>
</dbReference>
<dbReference type="InterPro" id="IPR036890">
    <property type="entry name" value="HATPase_C_sf"/>
</dbReference>
<dbReference type="PROSITE" id="PS50110">
    <property type="entry name" value="RESPONSE_REGULATORY"/>
    <property type="match status" value="1"/>
</dbReference>
<feature type="domain" description="Histidine kinase" evidence="13">
    <location>
        <begin position="391"/>
        <end position="614"/>
    </location>
</feature>
<dbReference type="GO" id="GO:0000155">
    <property type="term" value="F:phosphorelay sensor kinase activity"/>
    <property type="evidence" value="ECO:0007669"/>
    <property type="project" value="InterPro"/>
</dbReference>
<evidence type="ECO:0000256" key="5">
    <source>
        <dbReference type="ARBA" id="ARBA00022741"/>
    </source>
</evidence>
<evidence type="ECO:0000256" key="6">
    <source>
        <dbReference type="ARBA" id="ARBA00022777"/>
    </source>
</evidence>
<dbReference type="Pfam" id="PF00072">
    <property type="entry name" value="Response_reg"/>
    <property type="match status" value="1"/>
</dbReference>
<keyword evidence="5" id="KW-0547">Nucleotide-binding</keyword>
<feature type="transmembrane region" description="Helical" evidence="12">
    <location>
        <begin position="12"/>
        <end position="31"/>
    </location>
</feature>
<feature type="modified residue" description="4-aspartylphosphate" evidence="11">
    <location>
        <position position="800"/>
    </location>
</feature>
<dbReference type="PANTHER" id="PTHR45339:SF5">
    <property type="entry name" value="HISTIDINE KINASE"/>
    <property type="match status" value="1"/>
</dbReference>
<dbReference type="PANTHER" id="PTHR45339">
    <property type="entry name" value="HYBRID SIGNAL TRANSDUCTION HISTIDINE KINASE J"/>
    <property type="match status" value="1"/>
</dbReference>
<dbReference type="Gene3D" id="1.10.287.130">
    <property type="match status" value="1"/>
</dbReference>
<dbReference type="FunFam" id="3.30.565.10:FF:000010">
    <property type="entry name" value="Sensor histidine kinase RcsC"/>
    <property type="match status" value="1"/>
</dbReference>
<dbReference type="SUPFAM" id="SSF55874">
    <property type="entry name" value="ATPase domain of HSP90 chaperone/DNA topoisomerase II/histidine kinase"/>
    <property type="match status" value="1"/>
</dbReference>
<evidence type="ECO:0000256" key="8">
    <source>
        <dbReference type="ARBA" id="ARBA00023012"/>
    </source>
</evidence>
<dbReference type="CDD" id="cd00082">
    <property type="entry name" value="HisKA"/>
    <property type="match status" value="1"/>
</dbReference>
<protein>
    <recommendedName>
        <fullName evidence="10">Sensory/regulatory protein RpfC</fullName>
        <ecNumber evidence="2">2.7.13.3</ecNumber>
    </recommendedName>
</protein>
<evidence type="ECO:0000256" key="9">
    <source>
        <dbReference type="ARBA" id="ARBA00064003"/>
    </source>
</evidence>
<dbReference type="SUPFAM" id="SSF52172">
    <property type="entry name" value="CheY-like"/>
    <property type="match status" value="1"/>
</dbReference>
<name>A0A076FCJ7_9BACT</name>
<dbReference type="Pfam" id="PF08376">
    <property type="entry name" value="NIT"/>
    <property type="match status" value="1"/>
</dbReference>
<keyword evidence="8" id="KW-0902">Two-component regulatory system</keyword>
<dbReference type="CDD" id="cd17546">
    <property type="entry name" value="REC_hyHK_CKI1_RcsC-like"/>
    <property type="match status" value="1"/>
</dbReference>
<sequence length="1023" mass="116187">MKNILSTLNIIRLTASFPLIILLAIVTFYILETYKDYRNVVALNNDFQKTKTMLPLIKEINLERGLSVVYLGLKGNLDKDILDAQRQKTDKAIQDAKNLYSIGNKKDVLENLLNGLDIVRDKIDTLSINFDEMFFEYFDTVNYNLANRINSFTSYNLNPKITALLNLLDLSLTNKIIINERRDYVADILMQNRPFSDEEFRAYVGILNLNQFNAQLFPNSDIKKKITNILDHPEHINVSLNLENFISTILKEASDGNYSISIAQWFKQFNSYLNIADKIVMLIEAEIQTSINAFKKELMINGTVAILVWMVSFIFLLLTYFARNKIKRNVTQLDRIIKNLSNLPLNHKIDLSGAGATQKAYEMIEEAISIMNDKQIAAEDANKAKSIFLANMSHEIRTPLNGIIGFTELLENSNISASDKELVHIIYQSSENLLKIINNILDISKIESNKMKLDEVIFSPMKEFESLADIHAVKAYEKNIKINLFIDPKLNTGLQGDVVKIKEILMNLIGNAIKFTPNGGQITIKIEKTPENFPTRMGINFSVKDTGIGIEEGKIKHIFDSFTQADNTITRLYGGTGLGLSISSQYAKMMNSKINVTSKLGKGSEFSFVINFAETKTLDYNYFNEFKDKKLAVLTLKRTDIENSFISRYLEHLGVNVKFITSQNDIKEDDEFEAIITNLQNYSLLGENNKISTIVFSTPKEYQTNTLDMKNIVWVIEPLTLSKLANAIKKATDSKSSNDINLNLKTKFDANILVAEDSIADQSNIKNILKEFCNQVTIVSNGQIAVEERKNRDYDIIFMDTVMPVLNGVLSAGMIADYERQNDLPHVPIVAMTTYAPSITIDSFSQKGFDAHITKPINKDNVLMALDKFLSNKIIPHKQLQSKSNAKTKADGETYNNHNMRDALLFKKSTIENKIFSSVLKGFCQSVDVVSSFDDFKTKLEEYPYKLVFIDYKIPNFQSNIIANWIQTAKEAHNADIKSILFVDPAMEINENLDDKFDEILKSSISKTQLETMIKPYIKNEII</sequence>
<proteinExistence type="predicted"/>
<keyword evidence="12" id="KW-0812">Transmembrane</keyword>
<evidence type="ECO:0000256" key="4">
    <source>
        <dbReference type="ARBA" id="ARBA00022679"/>
    </source>
</evidence>
<evidence type="ECO:0000259" key="13">
    <source>
        <dbReference type="PROSITE" id="PS50109"/>
    </source>
</evidence>
<evidence type="ECO:0000259" key="14">
    <source>
        <dbReference type="PROSITE" id="PS50110"/>
    </source>
</evidence>
<evidence type="ECO:0000256" key="1">
    <source>
        <dbReference type="ARBA" id="ARBA00000085"/>
    </source>
</evidence>
<organism evidence="15 16">
    <name type="scientific">Campylobacter iguaniorum</name>
    <dbReference type="NCBI Taxonomy" id="1244531"/>
    <lineage>
        <taxon>Bacteria</taxon>
        <taxon>Pseudomonadati</taxon>
        <taxon>Campylobacterota</taxon>
        <taxon>Epsilonproteobacteria</taxon>
        <taxon>Campylobacterales</taxon>
        <taxon>Campylobacteraceae</taxon>
        <taxon>Campylobacter</taxon>
    </lineage>
</organism>
<keyword evidence="12" id="KW-1133">Transmembrane helix</keyword>
<feature type="domain" description="Response regulatory" evidence="14">
    <location>
        <begin position="751"/>
        <end position="870"/>
    </location>
</feature>
<accession>A0A076FCJ7</accession>
<keyword evidence="7" id="KW-0067">ATP-binding</keyword>
<dbReference type="InterPro" id="IPR036097">
    <property type="entry name" value="HisK_dim/P_sf"/>
</dbReference>
<dbReference type="HOGENOM" id="CLU_000445_26_1_7"/>
<comment type="catalytic activity">
    <reaction evidence="1">
        <text>ATP + protein L-histidine = ADP + protein N-phospho-L-histidine.</text>
        <dbReference type="EC" id="2.7.13.3"/>
    </reaction>
</comment>
<evidence type="ECO:0000313" key="15">
    <source>
        <dbReference type="EMBL" id="AII15127.1"/>
    </source>
</evidence>
<evidence type="ECO:0000313" key="16">
    <source>
        <dbReference type="Proteomes" id="UP000028486"/>
    </source>
</evidence>
<dbReference type="CDD" id="cd16922">
    <property type="entry name" value="HATPase_EvgS-ArcB-TorS-like"/>
    <property type="match status" value="1"/>
</dbReference>
<dbReference type="InterPro" id="IPR003661">
    <property type="entry name" value="HisK_dim/P_dom"/>
</dbReference>
<dbReference type="eggNOG" id="COG2205">
    <property type="taxonomic scope" value="Bacteria"/>
</dbReference>
<dbReference type="SUPFAM" id="SSF47384">
    <property type="entry name" value="Homodimeric domain of signal transducing histidine kinase"/>
    <property type="match status" value="1"/>
</dbReference>
<evidence type="ECO:0000256" key="11">
    <source>
        <dbReference type="PROSITE-ProRule" id="PRU00169"/>
    </source>
</evidence>
<keyword evidence="6 15" id="KW-0418">Kinase</keyword>
<dbReference type="KEGG" id="caj:CIG1485E_1294"/>
<dbReference type="Gene3D" id="3.40.50.2300">
    <property type="match status" value="1"/>
</dbReference>
<dbReference type="RefSeq" id="WP_038454770.1">
    <property type="nucleotide sequence ID" value="NZ_CP009043.1"/>
</dbReference>
<dbReference type="InterPro" id="IPR004358">
    <property type="entry name" value="Sig_transdc_His_kin-like_C"/>
</dbReference>
<evidence type="ECO:0000256" key="3">
    <source>
        <dbReference type="ARBA" id="ARBA00022553"/>
    </source>
</evidence>
<dbReference type="PRINTS" id="PR00344">
    <property type="entry name" value="BCTRLSENSOR"/>
</dbReference>
<dbReference type="Pfam" id="PF00512">
    <property type="entry name" value="HisKA"/>
    <property type="match status" value="1"/>
</dbReference>
<feature type="transmembrane region" description="Helical" evidence="12">
    <location>
        <begin position="298"/>
        <end position="322"/>
    </location>
</feature>
<dbReference type="InterPro" id="IPR003594">
    <property type="entry name" value="HATPase_dom"/>
</dbReference>
<keyword evidence="3 11" id="KW-0597">Phosphoprotein</keyword>
<evidence type="ECO:0000256" key="10">
    <source>
        <dbReference type="ARBA" id="ARBA00068150"/>
    </source>
</evidence>
<dbReference type="InterPro" id="IPR001789">
    <property type="entry name" value="Sig_transdc_resp-reg_receiver"/>
</dbReference>
<dbReference type="InterPro" id="IPR011006">
    <property type="entry name" value="CheY-like_superfamily"/>
</dbReference>
<dbReference type="Gene3D" id="3.30.565.10">
    <property type="entry name" value="Histidine kinase-like ATPase, C-terminal domain"/>
    <property type="match status" value="1"/>
</dbReference>
<dbReference type="SMART" id="SM00387">
    <property type="entry name" value="HATPase_c"/>
    <property type="match status" value="1"/>
</dbReference>
<keyword evidence="16" id="KW-1185">Reference proteome</keyword>
<dbReference type="Pfam" id="PF02518">
    <property type="entry name" value="HATPase_c"/>
    <property type="match status" value="1"/>
</dbReference>
<dbReference type="InterPro" id="IPR005467">
    <property type="entry name" value="His_kinase_dom"/>
</dbReference>
<dbReference type="SMART" id="SM00448">
    <property type="entry name" value="REC"/>
    <property type="match status" value="1"/>
</dbReference>
<dbReference type="FunFam" id="1.10.287.130:FF:000002">
    <property type="entry name" value="Two-component osmosensing histidine kinase"/>
    <property type="match status" value="1"/>
</dbReference>
<evidence type="ECO:0000256" key="2">
    <source>
        <dbReference type="ARBA" id="ARBA00012438"/>
    </source>
</evidence>
<reference evidence="16" key="1">
    <citation type="journal article" date="2014" name="Genome Announc.">
        <title>Complete Genome Sequence of Campylobacter iguaniorum Strain 1485ET, Isolated from a Bearded Dragon (Pogona vitticeps).</title>
        <authorList>
            <person name="Gilbert M.J."/>
            <person name="Miller W.G."/>
            <person name="Yee E."/>
            <person name="Kik M."/>
            <person name="Wagenaar J.A."/>
            <person name="Duim B."/>
        </authorList>
    </citation>
    <scope>NUCLEOTIDE SEQUENCE [LARGE SCALE GENOMIC DNA]</scope>
    <source>
        <strain evidence="16">1485E</strain>
    </source>
</reference>
<evidence type="ECO:0000256" key="12">
    <source>
        <dbReference type="SAM" id="Phobius"/>
    </source>
</evidence>
<dbReference type="OrthoDB" id="5468627at2"/>
<comment type="subunit">
    <text evidence="9">At low DSF concentrations, interacts with RpfF.</text>
</comment>
<dbReference type="AlphaFoldDB" id="A0A076FCJ7"/>
<dbReference type="PROSITE" id="PS50109">
    <property type="entry name" value="HIS_KIN"/>
    <property type="match status" value="1"/>
</dbReference>
<dbReference type="STRING" id="1244531.CIG2463D_1427"/>
<dbReference type="InterPro" id="IPR013587">
    <property type="entry name" value="Nitrate/nitrite_sensing"/>
</dbReference>
<dbReference type="EMBL" id="CP009043">
    <property type="protein sequence ID" value="AII15127.1"/>
    <property type="molecule type" value="Genomic_DNA"/>
</dbReference>
<keyword evidence="4" id="KW-0808">Transferase</keyword>
<dbReference type="GO" id="GO:0005524">
    <property type="term" value="F:ATP binding"/>
    <property type="evidence" value="ECO:0007669"/>
    <property type="project" value="UniProtKB-KW"/>
</dbReference>
<evidence type="ECO:0000256" key="7">
    <source>
        <dbReference type="ARBA" id="ARBA00022840"/>
    </source>
</evidence>